<dbReference type="RefSeq" id="XP_046072590.1">
    <property type="nucleotide sequence ID" value="XM_046220460.1"/>
</dbReference>
<reference evidence="2" key="1">
    <citation type="submission" date="2021-12" db="EMBL/GenBank/DDBJ databases">
        <title>Convergent genome expansion in fungi linked to evolution of root-endophyte symbiosis.</title>
        <authorList>
            <consortium name="DOE Joint Genome Institute"/>
            <person name="Ke Y.-H."/>
            <person name="Bonito G."/>
            <person name="Liao H.-L."/>
            <person name="Looney B."/>
            <person name="Rojas-Flechas A."/>
            <person name="Nash J."/>
            <person name="Hameed K."/>
            <person name="Schadt C."/>
            <person name="Martin F."/>
            <person name="Crous P.W."/>
            <person name="Miettinen O."/>
            <person name="Magnuson J.K."/>
            <person name="Labbe J."/>
            <person name="Jacobson D."/>
            <person name="Doktycz M.J."/>
            <person name="Veneault-Fourrey C."/>
            <person name="Kuo A."/>
            <person name="Mondo S."/>
            <person name="Calhoun S."/>
            <person name="Riley R."/>
            <person name="Ohm R."/>
            <person name="LaButti K."/>
            <person name="Andreopoulos B."/>
            <person name="Pangilinan J."/>
            <person name="Nolan M."/>
            <person name="Tritt A."/>
            <person name="Clum A."/>
            <person name="Lipzen A."/>
            <person name="Daum C."/>
            <person name="Barry K."/>
            <person name="Grigoriev I.V."/>
            <person name="Vilgalys R."/>
        </authorList>
    </citation>
    <scope>NUCLEOTIDE SEQUENCE</scope>
    <source>
        <strain evidence="2">PMI_201</strain>
    </source>
</reference>
<evidence type="ECO:0000256" key="1">
    <source>
        <dbReference type="SAM" id="Coils"/>
    </source>
</evidence>
<comment type="caution">
    <text evidence="2">The sequence shown here is derived from an EMBL/GenBank/DDBJ whole genome shotgun (WGS) entry which is preliminary data.</text>
</comment>
<keyword evidence="1" id="KW-0175">Coiled coil</keyword>
<sequence length="161" mass="18844">MSSAGNFVLRPGPKQIGNERGLNVLDRLANLENSLPELHRRISLLEETRVSEPNERIASLEEARVSELNRRITSLEEVRIFELNGRIALLEEAGDVERRRMLLIRASNLEKASGEWFDFRGWFDFRVRNERNRLVHRKDIELDLEALEFLRTDPTRYQSTS</sequence>
<feature type="coiled-coil region" evidence="1">
    <location>
        <begin position="28"/>
        <end position="78"/>
    </location>
</feature>
<evidence type="ECO:0000313" key="3">
    <source>
        <dbReference type="Proteomes" id="UP001201262"/>
    </source>
</evidence>
<dbReference type="AlphaFoldDB" id="A0AAD4PYM6"/>
<protein>
    <submittedName>
        <fullName evidence="2">Uncharacterized protein</fullName>
    </submittedName>
</protein>
<dbReference type="GeneID" id="70250747"/>
<accession>A0AAD4PYM6</accession>
<organism evidence="2 3">
    <name type="scientific">Talaromyces proteolyticus</name>
    <dbReference type="NCBI Taxonomy" id="1131652"/>
    <lineage>
        <taxon>Eukaryota</taxon>
        <taxon>Fungi</taxon>
        <taxon>Dikarya</taxon>
        <taxon>Ascomycota</taxon>
        <taxon>Pezizomycotina</taxon>
        <taxon>Eurotiomycetes</taxon>
        <taxon>Eurotiomycetidae</taxon>
        <taxon>Eurotiales</taxon>
        <taxon>Trichocomaceae</taxon>
        <taxon>Talaromyces</taxon>
        <taxon>Talaromyces sect. Bacilispori</taxon>
    </lineage>
</organism>
<evidence type="ECO:0000313" key="2">
    <source>
        <dbReference type="EMBL" id="KAH8697889.1"/>
    </source>
</evidence>
<dbReference type="EMBL" id="JAJTJA010000006">
    <property type="protein sequence ID" value="KAH8697889.1"/>
    <property type="molecule type" value="Genomic_DNA"/>
</dbReference>
<keyword evidence="3" id="KW-1185">Reference proteome</keyword>
<name>A0AAD4PYM6_9EURO</name>
<gene>
    <name evidence="2" type="ORF">BGW36DRAFT_427830</name>
</gene>
<dbReference type="Proteomes" id="UP001201262">
    <property type="component" value="Unassembled WGS sequence"/>
</dbReference>
<proteinExistence type="predicted"/>